<dbReference type="AlphaFoldDB" id="A0A839HUS9"/>
<dbReference type="InterPro" id="IPR009056">
    <property type="entry name" value="Cyt_c-like_dom"/>
</dbReference>
<dbReference type="Proteomes" id="UP000586093">
    <property type="component" value="Unassembled WGS sequence"/>
</dbReference>
<evidence type="ECO:0000256" key="3">
    <source>
        <dbReference type="ARBA" id="ARBA00023004"/>
    </source>
</evidence>
<evidence type="ECO:0000256" key="2">
    <source>
        <dbReference type="ARBA" id="ARBA00022723"/>
    </source>
</evidence>
<comment type="caution">
    <text evidence="8">The sequence shown here is derived from an EMBL/GenBank/DDBJ whole genome shotgun (WGS) entry which is preliminary data.</text>
</comment>
<feature type="region of interest" description="Disordered" evidence="5">
    <location>
        <begin position="26"/>
        <end position="48"/>
    </location>
</feature>
<dbReference type="SUPFAM" id="SSF46626">
    <property type="entry name" value="Cytochrome c"/>
    <property type="match status" value="1"/>
</dbReference>
<evidence type="ECO:0000256" key="4">
    <source>
        <dbReference type="PROSITE-ProRule" id="PRU00433"/>
    </source>
</evidence>
<dbReference type="PROSITE" id="PS51007">
    <property type="entry name" value="CYTC"/>
    <property type="match status" value="1"/>
</dbReference>
<keyword evidence="9" id="KW-1185">Reference proteome</keyword>
<dbReference type="InterPro" id="IPR051459">
    <property type="entry name" value="Cytochrome_c-type_DH"/>
</dbReference>
<keyword evidence="1 4" id="KW-0349">Heme</keyword>
<evidence type="ECO:0000313" key="8">
    <source>
        <dbReference type="EMBL" id="MBB1162024.1"/>
    </source>
</evidence>
<evidence type="ECO:0000256" key="5">
    <source>
        <dbReference type="SAM" id="MobiDB-lite"/>
    </source>
</evidence>
<proteinExistence type="predicted"/>
<dbReference type="GO" id="GO:0009055">
    <property type="term" value="F:electron transfer activity"/>
    <property type="evidence" value="ECO:0007669"/>
    <property type="project" value="InterPro"/>
</dbReference>
<dbReference type="PANTHER" id="PTHR35008">
    <property type="entry name" value="BLL4482 PROTEIN-RELATED"/>
    <property type="match status" value="1"/>
</dbReference>
<gene>
    <name evidence="8" type="ORF">H4F90_08530</name>
</gene>
<feature type="chain" id="PRO_5032421534" evidence="6">
    <location>
        <begin position="22"/>
        <end position="145"/>
    </location>
</feature>
<dbReference type="EMBL" id="JACIVI010000002">
    <property type="protein sequence ID" value="MBB1162024.1"/>
    <property type="molecule type" value="Genomic_DNA"/>
</dbReference>
<dbReference type="GO" id="GO:0046872">
    <property type="term" value="F:metal ion binding"/>
    <property type="evidence" value="ECO:0007669"/>
    <property type="project" value="UniProtKB-KW"/>
</dbReference>
<dbReference type="Pfam" id="PF13442">
    <property type="entry name" value="Cytochrome_CBB3"/>
    <property type="match status" value="1"/>
</dbReference>
<keyword evidence="2 4" id="KW-0479">Metal-binding</keyword>
<organism evidence="8 9">
    <name type="scientific">Aquariibacter albus</name>
    <dbReference type="NCBI Taxonomy" id="2759899"/>
    <lineage>
        <taxon>Bacteria</taxon>
        <taxon>Pseudomonadati</taxon>
        <taxon>Pseudomonadota</taxon>
        <taxon>Betaproteobacteria</taxon>
        <taxon>Burkholderiales</taxon>
        <taxon>Sphaerotilaceae</taxon>
        <taxon>Aquariibacter</taxon>
    </lineage>
</organism>
<accession>A0A839HUS9</accession>
<evidence type="ECO:0000259" key="7">
    <source>
        <dbReference type="PROSITE" id="PS51007"/>
    </source>
</evidence>
<dbReference type="Gene3D" id="1.10.760.10">
    <property type="entry name" value="Cytochrome c-like domain"/>
    <property type="match status" value="1"/>
</dbReference>
<evidence type="ECO:0000256" key="1">
    <source>
        <dbReference type="ARBA" id="ARBA00022617"/>
    </source>
</evidence>
<dbReference type="PANTHER" id="PTHR35008:SF4">
    <property type="entry name" value="BLL4482 PROTEIN"/>
    <property type="match status" value="1"/>
</dbReference>
<reference evidence="8 9" key="1">
    <citation type="submission" date="2020-08" db="EMBL/GenBank/DDBJ databases">
        <title>Aquariorum lacteus gen. nov., sp. nov., a new member of the family Comamonadaceae, isolated from freshwater aquarium.</title>
        <authorList>
            <person name="Chun S.-J."/>
        </authorList>
    </citation>
    <scope>NUCLEOTIDE SEQUENCE [LARGE SCALE GENOMIC DNA]</scope>
    <source>
        <strain evidence="8 9">SJAQ100</strain>
    </source>
</reference>
<feature type="signal peptide" evidence="6">
    <location>
        <begin position="1"/>
        <end position="21"/>
    </location>
</feature>
<dbReference type="GO" id="GO:0020037">
    <property type="term" value="F:heme binding"/>
    <property type="evidence" value="ECO:0007669"/>
    <property type="project" value="InterPro"/>
</dbReference>
<name>A0A839HUS9_9BURK</name>
<keyword evidence="3 4" id="KW-0408">Iron</keyword>
<feature type="domain" description="Cytochrome c" evidence="7">
    <location>
        <begin position="46"/>
        <end position="127"/>
    </location>
</feature>
<keyword evidence="6" id="KW-0732">Signal</keyword>
<evidence type="ECO:0000256" key="6">
    <source>
        <dbReference type="SAM" id="SignalP"/>
    </source>
</evidence>
<protein>
    <submittedName>
        <fullName evidence="8">Cytochrome c</fullName>
    </submittedName>
</protein>
<feature type="compositionally biased region" description="Pro residues" evidence="5">
    <location>
        <begin position="27"/>
        <end position="44"/>
    </location>
</feature>
<evidence type="ECO:0000313" key="9">
    <source>
        <dbReference type="Proteomes" id="UP000586093"/>
    </source>
</evidence>
<sequence length="145" mass="14957">MTALPSLIGPLLLALPLAAAAFGPAPEGAPAPTAAPPAAAPPLSPERERLGEELFGRNCQLCHNSRGKGGKGPQLVRGAWGPGGANGDEVMVEIIRKGRPGTQMGGFGGALSDEEIRTVVAFLRAESRRVQAAERKAADADFVPW</sequence>
<dbReference type="InterPro" id="IPR036909">
    <property type="entry name" value="Cyt_c-like_dom_sf"/>
</dbReference>
<dbReference type="RefSeq" id="WP_182663524.1">
    <property type="nucleotide sequence ID" value="NZ_JACIVI010000002.1"/>
</dbReference>